<accession>A0A803MY29</accession>
<dbReference type="EnsemblPlants" id="AUR62037109-RA">
    <property type="protein sequence ID" value="AUR62037109-RA:cds"/>
    <property type="gene ID" value="AUR62037109"/>
</dbReference>
<dbReference type="Proteomes" id="UP000596660">
    <property type="component" value="Unplaced"/>
</dbReference>
<reference evidence="2" key="1">
    <citation type="journal article" date="2017" name="Nature">
        <title>The genome of Chenopodium quinoa.</title>
        <authorList>
            <person name="Jarvis D.E."/>
            <person name="Ho Y.S."/>
            <person name="Lightfoot D.J."/>
            <person name="Schmoeckel S.M."/>
            <person name="Li B."/>
            <person name="Borm T.J.A."/>
            <person name="Ohyanagi H."/>
            <person name="Mineta K."/>
            <person name="Michell C.T."/>
            <person name="Saber N."/>
            <person name="Kharbatia N.M."/>
            <person name="Rupper R.R."/>
            <person name="Sharp A.R."/>
            <person name="Dally N."/>
            <person name="Boughton B.A."/>
            <person name="Woo Y.H."/>
            <person name="Gao G."/>
            <person name="Schijlen E.G.W.M."/>
            <person name="Guo X."/>
            <person name="Momin A.A."/>
            <person name="Negrao S."/>
            <person name="Al-Babili S."/>
            <person name="Gehring C."/>
            <person name="Roessner U."/>
            <person name="Jung C."/>
            <person name="Murphy K."/>
            <person name="Arold S.T."/>
            <person name="Gojobori T."/>
            <person name="van der Linden C.G."/>
            <person name="van Loo E.N."/>
            <person name="Jellen E.N."/>
            <person name="Maughan P.J."/>
            <person name="Tester M."/>
        </authorList>
    </citation>
    <scope>NUCLEOTIDE SEQUENCE [LARGE SCALE GENOMIC DNA]</scope>
    <source>
        <strain evidence="2">cv. PI 614886</strain>
    </source>
</reference>
<sequence>MSEKRCKNLCYWCNEKFEPGYRCKGKKPQVLHIEVEDELEEEKEMNEQLEANGSTDGIDDPRISLQALDGNCRFHTMRMRGKHGKHPLHILLDSGSTHNFVDTTTALKLG</sequence>
<reference evidence="2" key="2">
    <citation type="submission" date="2021-03" db="UniProtKB">
        <authorList>
            <consortium name="EnsemblPlants"/>
        </authorList>
    </citation>
    <scope>IDENTIFICATION</scope>
</reference>
<organism evidence="2 3">
    <name type="scientific">Chenopodium quinoa</name>
    <name type="common">Quinoa</name>
    <dbReference type="NCBI Taxonomy" id="63459"/>
    <lineage>
        <taxon>Eukaryota</taxon>
        <taxon>Viridiplantae</taxon>
        <taxon>Streptophyta</taxon>
        <taxon>Embryophyta</taxon>
        <taxon>Tracheophyta</taxon>
        <taxon>Spermatophyta</taxon>
        <taxon>Magnoliopsida</taxon>
        <taxon>eudicotyledons</taxon>
        <taxon>Gunneridae</taxon>
        <taxon>Pentapetalae</taxon>
        <taxon>Caryophyllales</taxon>
        <taxon>Chenopodiaceae</taxon>
        <taxon>Chenopodioideae</taxon>
        <taxon>Atripliceae</taxon>
        <taxon>Chenopodium</taxon>
    </lineage>
</organism>
<feature type="region of interest" description="Disordered" evidence="1">
    <location>
        <begin position="40"/>
        <end position="61"/>
    </location>
</feature>
<dbReference type="CDD" id="cd00303">
    <property type="entry name" value="retropepsin_like"/>
    <property type="match status" value="1"/>
</dbReference>
<evidence type="ECO:0000256" key="1">
    <source>
        <dbReference type="SAM" id="MobiDB-lite"/>
    </source>
</evidence>
<keyword evidence="3" id="KW-1185">Reference proteome</keyword>
<protein>
    <submittedName>
        <fullName evidence="2">Uncharacterized protein</fullName>
    </submittedName>
</protein>
<proteinExistence type="predicted"/>
<name>A0A803MY29_CHEQI</name>
<dbReference type="OMA" id="QTASICK"/>
<dbReference type="AlphaFoldDB" id="A0A803MY29"/>
<evidence type="ECO:0000313" key="3">
    <source>
        <dbReference type="Proteomes" id="UP000596660"/>
    </source>
</evidence>
<evidence type="ECO:0000313" key="2">
    <source>
        <dbReference type="EnsemblPlants" id="AUR62037109-RA:cds"/>
    </source>
</evidence>
<dbReference type="Gramene" id="AUR62037109-RA">
    <property type="protein sequence ID" value="AUR62037109-RA:cds"/>
    <property type="gene ID" value="AUR62037109"/>
</dbReference>